<evidence type="ECO:0000256" key="1">
    <source>
        <dbReference type="SAM" id="MobiDB-lite"/>
    </source>
</evidence>
<feature type="compositionally biased region" description="Polar residues" evidence="1">
    <location>
        <begin position="107"/>
        <end position="117"/>
    </location>
</feature>
<organism evidence="2 3">
    <name type="scientific">Stachybotrys elegans</name>
    <dbReference type="NCBI Taxonomy" id="80388"/>
    <lineage>
        <taxon>Eukaryota</taxon>
        <taxon>Fungi</taxon>
        <taxon>Dikarya</taxon>
        <taxon>Ascomycota</taxon>
        <taxon>Pezizomycotina</taxon>
        <taxon>Sordariomycetes</taxon>
        <taxon>Hypocreomycetidae</taxon>
        <taxon>Hypocreales</taxon>
        <taxon>Stachybotryaceae</taxon>
        <taxon>Stachybotrys</taxon>
    </lineage>
</organism>
<feature type="region of interest" description="Disordered" evidence="1">
    <location>
        <begin position="1"/>
        <end position="162"/>
    </location>
</feature>
<keyword evidence="3" id="KW-1185">Reference proteome</keyword>
<gene>
    <name evidence="2" type="ORF">B0I35DRAFT_17645</name>
</gene>
<comment type="caution">
    <text evidence="2">The sequence shown here is derived from an EMBL/GenBank/DDBJ whole genome shotgun (WGS) entry which is preliminary data.</text>
</comment>
<dbReference type="AlphaFoldDB" id="A0A8K0T6T0"/>
<evidence type="ECO:0000313" key="3">
    <source>
        <dbReference type="Proteomes" id="UP000813444"/>
    </source>
</evidence>
<feature type="compositionally biased region" description="Polar residues" evidence="1">
    <location>
        <begin position="147"/>
        <end position="156"/>
    </location>
</feature>
<feature type="compositionally biased region" description="Pro residues" evidence="1">
    <location>
        <begin position="83"/>
        <end position="93"/>
    </location>
</feature>
<protein>
    <submittedName>
        <fullName evidence="2">Uncharacterized protein</fullName>
    </submittedName>
</protein>
<sequence>MDPEEYILHSHPGSPGSYGSSADRRHQTSWTGQLRVPQPPRYSWMDFNASLSGPTAGSGASSPPSPSHRRSGNPPFHLGHPASPLPPPDPAFPGVPQQDPFAPPLFWNSSLQQTSGPHTLALPSIVHPPVPSRSHSNSSLPSPNSRNQRGFSTFQPPTAAGAPSFPPGTICNNIDSLFSVQLRVNCFFPPSPIQALCRQ</sequence>
<name>A0A8K0T6T0_9HYPO</name>
<evidence type="ECO:0000313" key="2">
    <source>
        <dbReference type="EMBL" id="KAH7328417.1"/>
    </source>
</evidence>
<feature type="compositionally biased region" description="Low complexity" evidence="1">
    <location>
        <begin position="132"/>
        <end position="146"/>
    </location>
</feature>
<dbReference type="Proteomes" id="UP000813444">
    <property type="component" value="Unassembled WGS sequence"/>
</dbReference>
<proteinExistence type="predicted"/>
<feature type="compositionally biased region" description="Low complexity" evidence="1">
    <location>
        <begin position="49"/>
        <end position="62"/>
    </location>
</feature>
<accession>A0A8K0T6T0</accession>
<dbReference type="EMBL" id="JAGPNK010000001">
    <property type="protein sequence ID" value="KAH7328417.1"/>
    <property type="molecule type" value="Genomic_DNA"/>
</dbReference>
<feature type="compositionally biased region" description="Low complexity" evidence="1">
    <location>
        <begin position="9"/>
        <end position="21"/>
    </location>
</feature>
<reference evidence="2" key="1">
    <citation type="journal article" date="2021" name="Nat. Commun.">
        <title>Genetic determinants of endophytism in the Arabidopsis root mycobiome.</title>
        <authorList>
            <person name="Mesny F."/>
            <person name="Miyauchi S."/>
            <person name="Thiergart T."/>
            <person name="Pickel B."/>
            <person name="Atanasova L."/>
            <person name="Karlsson M."/>
            <person name="Huettel B."/>
            <person name="Barry K.W."/>
            <person name="Haridas S."/>
            <person name="Chen C."/>
            <person name="Bauer D."/>
            <person name="Andreopoulos W."/>
            <person name="Pangilinan J."/>
            <person name="LaButti K."/>
            <person name="Riley R."/>
            <person name="Lipzen A."/>
            <person name="Clum A."/>
            <person name="Drula E."/>
            <person name="Henrissat B."/>
            <person name="Kohler A."/>
            <person name="Grigoriev I.V."/>
            <person name="Martin F.M."/>
            <person name="Hacquard S."/>
        </authorList>
    </citation>
    <scope>NUCLEOTIDE SEQUENCE</scope>
    <source>
        <strain evidence="2">MPI-CAGE-CH-0235</strain>
    </source>
</reference>